<reference evidence="1 2" key="1">
    <citation type="submission" date="2016-12" db="EMBL/GenBank/DDBJ databases">
        <title>The draft genome sequence of Actinophytocola sp. 11-183.</title>
        <authorList>
            <person name="Wang W."/>
            <person name="Yuan L."/>
        </authorList>
    </citation>
    <scope>NUCLEOTIDE SEQUENCE [LARGE SCALE GENOMIC DNA]</scope>
    <source>
        <strain evidence="1 2">11-183</strain>
    </source>
</reference>
<keyword evidence="2" id="KW-1185">Reference proteome</keyword>
<dbReference type="OrthoDB" id="3697485at2"/>
<evidence type="ECO:0000313" key="2">
    <source>
        <dbReference type="Proteomes" id="UP000185596"/>
    </source>
</evidence>
<comment type="caution">
    <text evidence="1">The sequence shown here is derived from an EMBL/GenBank/DDBJ whole genome shotgun (WGS) entry which is preliminary data.</text>
</comment>
<name>A0A1Q8CQ77_9PSEU</name>
<accession>A0A1Q8CQ77</accession>
<protein>
    <submittedName>
        <fullName evidence="1">Uncharacterized protein</fullName>
    </submittedName>
</protein>
<dbReference type="EMBL" id="MSIE01000029">
    <property type="protein sequence ID" value="OLF16500.1"/>
    <property type="molecule type" value="Genomic_DNA"/>
</dbReference>
<dbReference type="AlphaFoldDB" id="A0A1Q8CQ77"/>
<sequence length="174" mass="19427">MYHYPVILRQDDVSTVDELVNVVEGDDDAFGGVYFDEDADLLHVNVVDHAKDSALEKIRNAIRVDSGARNAVNVVVHEVPYSTAELRAVMVEFTTSEHWVSRTAGTRTSWSIDPRHNRVAVGVTVVEGTLEADVSREFGDRIVLYREERLHHPRLVTPLAPGTRIIRGVPSAEE</sequence>
<dbReference type="Proteomes" id="UP000185596">
    <property type="component" value="Unassembled WGS sequence"/>
</dbReference>
<gene>
    <name evidence="1" type="ORF">BU204_16820</name>
</gene>
<dbReference type="RefSeq" id="WP_075126619.1">
    <property type="nucleotide sequence ID" value="NZ_MSIE01000029.1"/>
</dbReference>
<evidence type="ECO:0000313" key="1">
    <source>
        <dbReference type="EMBL" id="OLF16500.1"/>
    </source>
</evidence>
<proteinExistence type="predicted"/>
<organism evidence="1 2">
    <name type="scientific">Actinophytocola xanthii</name>
    <dbReference type="NCBI Taxonomy" id="1912961"/>
    <lineage>
        <taxon>Bacteria</taxon>
        <taxon>Bacillati</taxon>
        <taxon>Actinomycetota</taxon>
        <taxon>Actinomycetes</taxon>
        <taxon>Pseudonocardiales</taxon>
        <taxon>Pseudonocardiaceae</taxon>
    </lineage>
</organism>